<name>A0A7J8BS83_ROUAE</name>
<proteinExistence type="predicted"/>
<evidence type="ECO:0000256" key="1">
    <source>
        <dbReference type="SAM" id="Phobius"/>
    </source>
</evidence>
<gene>
    <name evidence="2" type="ORF">HJG63_007569</name>
</gene>
<evidence type="ECO:0000313" key="2">
    <source>
        <dbReference type="EMBL" id="KAF6401369.1"/>
    </source>
</evidence>
<organism evidence="2 3">
    <name type="scientific">Rousettus aegyptiacus</name>
    <name type="common">Egyptian fruit bat</name>
    <name type="synonym">Pteropus aegyptiacus</name>
    <dbReference type="NCBI Taxonomy" id="9407"/>
    <lineage>
        <taxon>Eukaryota</taxon>
        <taxon>Metazoa</taxon>
        <taxon>Chordata</taxon>
        <taxon>Craniata</taxon>
        <taxon>Vertebrata</taxon>
        <taxon>Euteleostomi</taxon>
        <taxon>Mammalia</taxon>
        <taxon>Eutheria</taxon>
        <taxon>Laurasiatheria</taxon>
        <taxon>Chiroptera</taxon>
        <taxon>Yinpterochiroptera</taxon>
        <taxon>Pteropodoidea</taxon>
        <taxon>Pteropodidae</taxon>
        <taxon>Rousettinae</taxon>
        <taxon>Rousettus</taxon>
    </lineage>
</organism>
<feature type="transmembrane region" description="Helical" evidence="1">
    <location>
        <begin position="98"/>
        <end position="119"/>
    </location>
</feature>
<comment type="caution">
    <text evidence="2">The sequence shown here is derived from an EMBL/GenBank/DDBJ whole genome shotgun (WGS) entry which is preliminary data.</text>
</comment>
<reference evidence="2 3" key="1">
    <citation type="journal article" date="2020" name="Nature">
        <title>Six reference-quality genomes reveal evolution of bat adaptations.</title>
        <authorList>
            <person name="Jebb D."/>
            <person name="Huang Z."/>
            <person name="Pippel M."/>
            <person name="Hughes G.M."/>
            <person name="Lavrichenko K."/>
            <person name="Devanna P."/>
            <person name="Winkler S."/>
            <person name="Jermiin L.S."/>
            <person name="Skirmuntt E.C."/>
            <person name="Katzourakis A."/>
            <person name="Burkitt-Gray L."/>
            <person name="Ray D.A."/>
            <person name="Sullivan K.A.M."/>
            <person name="Roscito J.G."/>
            <person name="Kirilenko B.M."/>
            <person name="Davalos L.M."/>
            <person name="Corthals A.P."/>
            <person name="Power M.L."/>
            <person name="Jones G."/>
            <person name="Ransome R.D."/>
            <person name="Dechmann D.K.N."/>
            <person name="Locatelli A.G."/>
            <person name="Puechmaille S.J."/>
            <person name="Fedrigo O."/>
            <person name="Jarvis E.D."/>
            <person name="Hiller M."/>
            <person name="Vernes S.C."/>
            <person name="Myers E.W."/>
            <person name="Teeling E.C."/>
        </authorList>
    </citation>
    <scope>NUCLEOTIDE SEQUENCE [LARGE SCALE GENOMIC DNA]</scope>
    <source>
        <strain evidence="2">MRouAeg1</strain>
        <tissue evidence="2">Muscle</tissue>
    </source>
</reference>
<protein>
    <submittedName>
        <fullName evidence="2">Low density lipoprotein receptor</fullName>
    </submittedName>
</protein>
<keyword evidence="2" id="KW-0449">Lipoprotein</keyword>
<keyword evidence="1" id="KW-0812">Transmembrane</keyword>
<dbReference type="PROSITE" id="PS51257">
    <property type="entry name" value="PROKAR_LIPOPROTEIN"/>
    <property type="match status" value="1"/>
</dbReference>
<dbReference type="AlphaFoldDB" id="A0A7J8BS83"/>
<dbReference type="Gene3D" id="2.10.25.10">
    <property type="entry name" value="Laminin"/>
    <property type="match status" value="1"/>
</dbReference>
<keyword evidence="1" id="KW-0472">Membrane</keyword>
<evidence type="ECO:0000313" key="3">
    <source>
        <dbReference type="Proteomes" id="UP000593571"/>
    </source>
</evidence>
<dbReference type="EMBL" id="JACASE010000016">
    <property type="protein sequence ID" value="KAF6401369.1"/>
    <property type="molecule type" value="Genomic_DNA"/>
</dbReference>
<keyword evidence="1" id="KW-1133">Transmembrane helix</keyword>
<accession>A0A7J8BS83</accession>
<sequence length="169" mass="18710">MSSSVKMRRASPISGFTCACPDGMLLAKDRRSCLIETEPLVTTWEPITVRSTAVGPKHMASLQSVTFPELPTAKTVATTHQALGNLVNKAEAKTSMSALYIVLPIVLLALLSFGTFLLWKNWRLKSINSINFDNPVYQKTTEDEVHICRSQDGYTYPSRQMVSLEDDVA</sequence>
<keyword evidence="2" id="KW-0675">Receptor</keyword>
<dbReference type="Proteomes" id="UP000593571">
    <property type="component" value="Unassembled WGS sequence"/>
</dbReference>
<keyword evidence="3" id="KW-1185">Reference proteome</keyword>